<dbReference type="STRING" id="481446.NIT7645_03087"/>
<evidence type="ECO:0000259" key="7">
    <source>
        <dbReference type="SMART" id="SM00235"/>
    </source>
</evidence>
<comment type="cofactor">
    <cofactor evidence="1">
        <name>Ca(2+)</name>
        <dbReference type="ChEBI" id="CHEBI:29108"/>
    </cofactor>
</comment>
<dbReference type="CDD" id="cd04277">
    <property type="entry name" value="ZnMc_serralysin_like"/>
    <property type="match status" value="1"/>
</dbReference>
<evidence type="ECO:0000256" key="6">
    <source>
        <dbReference type="SAM" id="MobiDB-lite"/>
    </source>
</evidence>
<dbReference type="PANTHER" id="PTHR38340">
    <property type="entry name" value="S-LAYER PROTEIN"/>
    <property type="match status" value="1"/>
</dbReference>
<dbReference type="InterPro" id="IPR011049">
    <property type="entry name" value="Serralysin-like_metalloprot_C"/>
</dbReference>
<dbReference type="PRINTS" id="PR00313">
    <property type="entry name" value="CABNDNGRPT"/>
</dbReference>
<dbReference type="Gene3D" id="3.40.390.10">
    <property type="entry name" value="Collagenase (Catalytic Domain)"/>
    <property type="match status" value="1"/>
</dbReference>
<comment type="similarity">
    <text evidence="3">Belongs to the peptidase M10B family.</text>
</comment>
<keyword evidence="8" id="KW-0378">Hydrolase</keyword>
<dbReference type="EMBL" id="CVRL01000001">
    <property type="protein sequence ID" value="CRL09233.1"/>
    <property type="molecule type" value="Genomic_DNA"/>
</dbReference>
<dbReference type="GO" id="GO:0005509">
    <property type="term" value="F:calcium ion binding"/>
    <property type="evidence" value="ECO:0007669"/>
    <property type="project" value="InterPro"/>
</dbReference>
<dbReference type="EC" id="3.4.24.40" evidence="8"/>
<dbReference type="InterPro" id="IPR034033">
    <property type="entry name" value="Serralysin-like"/>
</dbReference>
<evidence type="ECO:0000256" key="1">
    <source>
        <dbReference type="ARBA" id="ARBA00001913"/>
    </source>
</evidence>
<dbReference type="SUPFAM" id="SSF55486">
    <property type="entry name" value="Metalloproteases ('zincins'), catalytic domain"/>
    <property type="match status" value="1"/>
</dbReference>
<accession>A0A0H5CXB1</accession>
<dbReference type="InterPro" id="IPR001343">
    <property type="entry name" value="Hemolysn_Ca-bd"/>
</dbReference>
<dbReference type="PANTHER" id="PTHR38340:SF1">
    <property type="entry name" value="S-LAYER PROTEIN"/>
    <property type="match status" value="1"/>
</dbReference>
<sequence length="438" mass="47281">MLQPSQIIQAMQFDSFYNSDPLNTANAPRLTITYQFADTTEPADLPTNTTFYDWQTFTAAERENFREAFAHIETFLNVDFVEVNGQSDPDLNLGLVSIPGSTVGIGGYSIGYRGTTITRWDGFAVFDNQQDMSRDDRESLILHEIGHAMGLQHSFEANPALPAEFENNLYTVMSYSPNPINGLDSDAMMLFDVIALQDIWGAAQYNSGNTTYSGARTDTVDLIWDTGGVDTFDASDRSSGVRLDLRQMAFSSFDADSDVVIGHGVTIENAIGGLGRDRLTGNGSNNQLTGGRGRDTLLGETGNDSLVGNGGVDILKGGSGRDTLKGGYGNDRLLGNSGNDLLLGGPGRDTLNGQLGNDQMQGMGGADTFQFFGNTGNDTIRDFQDDIDTLHIRGHGTADQVLARASEVGNDVVFDFDGNHSLTLRNVTLDQISDDLLV</sequence>
<evidence type="ECO:0000256" key="4">
    <source>
        <dbReference type="ARBA" id="ARBA00022525"/>
    </source>
</evidence>
<name>A0A0H5CXB1_9RHOB</name>
<comment type="subcellular location">
    <subcellularLocation>
        <location evidence="2">Secreted</location>
    </subcellularLocation>
</comment>
<dbReference type="Gene3D" id="2.150.10.10">
    <property type="entry name" value="Serralysin-like metalloprotease, C-terminal"/>
    <property type="match status" value="2"/>
</dbReference>
<proteinExistence type="inferred from homology"/>
<dbReference type="GeneID" id="78397892"/>
<dbReference type="InterPro" id="IPR018511">
    <property type="entry name" value="Hemolysin-typ_Ca-bd_CS"/>
</dbReference>
<dbReference type="GO" id="GO:0006508">
    <property type="term" value="P:proteolysis"/>
    <property type="evidence" value="ECO:0007669"/>
    <property type="project" value="InterPro"/>
</dbReference>
<dbReference type="PROSITE" id="PS00330">
    <property type="entry name" value="HEMOLYSIN_CALCIUM"/>
    <property type="match status" value="3"/>
</dbReference>
<dbReference type="SUPFAM" id="SSF51120">
    <property type="entry name" value="beta-Roll"/>
    <property type="match status" value="2"/>
</dbReference>
<keyword evidence="9" id="KW-1185">Reference proteome</keyword>
<evidence type="ECO:0000313" key="9">
    <source>
        <dbReference type="Proteomes" id="UP000043764"/>
    </source>
</evidence>
<dbReference type="InterPro" id="IPR013858">
    <property type="entry name" value="Peptidase_M10B_C"/>
</dbReference>
<dbReference type="Proteomes" id="UP000043764">
    <property type="component" value="Unassembled WGS sequence"/>
</dbReference>
<dbReference type="GO" id="GO:0008237">
    <property type="term" value="F:metallopeptidase activity"/>
    <property type="evidence" value="ECO:0007669"/>
    <property type="project" value="InterPro"/>
</dbReference>
<evidence type="ECO:0000256" key="2">
    <source>
        <dbReference type="ARBA" id="ARBA00004613"/>
    </source>
</evidence>
<dbReference type="InterPro" id="IPR006026">
    <property type="entry name" value="Peptidase_Metallo"/>
</dbReference>
<keyword evidence="5" id="KW-0677">Repeat</keyword>
<dbReference type="InterPro" id="IPR050557">
    <property type="entry name" value="RTX_toxin/Mannuronan_C5-epim"/>
</dbReference>
<dbReference type="SMART" id="SM00235">
    <property type="entry name" value="ZnMc"/>
    <property type="match status" value="1"/>
</dbReference>
<dbReference type="GO" id="GO:0008270">
    <property type="term" value="F:zinc ion binding"/>
    <property type="evidence" value="ECO:0007669"/>
    <property type="project" value="InterPro"/>
</dbReference>
<dbReference type="Pfam" id="PF08548">
    <property type="entry name" value="Peptidase_M10_C"/>
    <property type="match status" value="1"/>
</dbReference>
<feature type="domain" description="Peptidase metallopeptidase" evidence="7">
    <location>
        <begin position="23"/>
        <end position="189"/>
    </location>
</feature>
<feature type="region of interest" description="Disordered" evidence="6">
    <location>
        <begin position="278"/>
        <end position="303"/>
    </location>
</feature>
<dbReference type="AlphaFoldDB" id="A0A0H5CXB1"/>
<gene>
    <name evidence="8" type="primary">prtB</name>
    <name evidence="8" type="ORF">NIT7321_00062</name>
</gene>
<evidence type="ECO:0000256" key="5">
    <source>
        <dbReference type="ARBA" id="ARBA00022737"/>
    </source>
</evidence>
<keyword evidence="4" id="KW-0964">Secreted</keyword>
<reference evidence="9" key="1">
    <citation type="submission" date="2015-05" db="EMBL/GenBank/DDBJ databases">
        <authorList>
            <person name="Rodrigo-Torres Lidia"/>
            <person name="Arahal R.David."/>
        </authorList>
    </citation>
    <scope>NUCLEOTIDE SEQUENCE [LARGE SCALE GENOMIC DNA]</scope>
    <source>
        <strain evidence="9">CECT 7321</strain>
    </source>
</reference>
<dbReference type="Pfam" id="PF00353">
    <property type="entry name" value="HemolysinCabind"/>
    <property type="match status" value="3"/>
</dbReference>
<organism evidence="8 9">
    <name type="scientific">Phaeobacter italicus</name>
    <dbReference type="NCBI Taxonomy" id="481446"/>
    <lineage>
        <taxon>Bacteria</taxon>
        <taxon>Pseudomonadati</taxon>
        <taxon>Pseudomonadota</taxon>
        <taxon>Alphaproteobacteria</taxon>
        <taxon>Rhodobacterales</taxon>
        <taxon>Roseobacteraceae</taxon>
        <taxon>Phaeobacter</taxon>
    </lineage>
</organism>
<evidence type="ECO:0000313" key="8">
    <source>
        <dbReference type="EMBL" id="CRL09233.1"/>
    </source>
</evidence>
<evidence type="ECO:0000256" key="3">
    <source>
        <dbReference type="ARBA" id="ARBA00009490"/>
    </source>
</evidence>
<dbReference type="InterPro" id="IPR024079">
    <property type="entry name" value="MetalloPept_cat_dom_sf"/>
</dbReference>
<dbReference type="GO" id="GO:0005615">
    <property type="term" value="C:extracellular space"/>
    <property type="evidence" value="ECO:0007669"/>
    <property type="project" value="InterPro"/>
</dbReference>
<dbReference type="RefSeq" id="WP_243445027.1">
    <property type="nucleotide sequence ID" value="NZ_CAKZKN010000090.1"/>
</dbReference>
<protein>
    <submittedName>
        <fullName evidence="8">Serralysin B</fullName>
        <ecNumber evidence="8">3.4.24.40</ecNumber>
    </submittedName>
</protein>